<dbReference type="OrthoDB" id="7793240at2"/>
<reference evidence="2 3" key="1">
    <citation type="journal article" date="2016" name="Genome Announc.">
        <title>First Complete Genome Sequence of a Subdivision 6 Acidobacterium Strain.</title>
        <authorList>
            <person name="Huang S."/>
            <person name="Vieira S."/>
            <person name="Bunk B."/>
            <person name="Riedel T."/>
            <person name="Sproer C."/>
            <person name="Overmann J."/>
        </authorList>
    </citation>
    <scope>NUCLEOTIDE SEQUENCE [LARGE SCALE GENOMIC DNA]</scope>
    <source>
        <strain evidence="3">DSM 100886 HEG_-6_39</strain>
    </source>
</reference>
<dbReference type="KEGG" id="abac:LuPra_02470"/>
<evidence type="ECO:0000313" key="2">
    <source>
        <dbReference type="EMBL" id="AMY09257.1"/>
    </source>
</evidence>
<keyword evidence="1" id="KW-0472">Membrane</keyword>
<dbReference type="STRING" id="1855912.LuPra_02470"/>
<gene>
    <name evidence="2" type="ORF">LuPra_02470</name>
</gene>
<reference evidence="3" key="2">
    <citation type="submission" date="2016-04" db="EMBL/GenBank/DDBJ databases">
        <title>First Complete Genome Sequence of a Subdivision 6 Acidobacterium.</title>
        <authorList>
            <person name="Huang S."/>
            <person name="Vieira S."/>
            <person name="Bunk B."/>
            <person name="Riedel T."/>
            <person name="Sproeer C."/>
            <person name="Overmann J."/>
        </authorList>
    </citation>
    <scope>NUCLEOTIDE SEQUENCE [LARGE SCALE GENOMIC DNA]</scope>
    <source>
        <strain evidence="3">DSM 100886 HEG_-6_39</strain>
    </source>
</reference>
<dbReference type="PANTHER" id="PTHR34599:SF1">
    <property type="entry name" value="PHOSPHATIDIC ACID PHOSPHATASE TYPE 2_HALOPEROXIDASE DOMAIN-CONTAINING PROTEIN"/>
    <property type="match status" value="1"/>
</dbReference>
<keyword evidence="1" id="KW-1133">Transmembrane helix</keyword>
<organism evidence="2 3">
    <name type="scientific">Luteitalea pratensis</name>
    <dbReference type="NCBI Taxonomy" id="1855912"/>
    <lineage>
        <taxon>Bacteria</taxon>
        <taxon>Pseudomonadati</taxon>
        <taxon>Acidobacteriota</taxon>
        <taxon>Vicinamibacteria</taxon>
        <taxon>Vicinamibacterales</taxon>
        <taxon>Vicinamibacteraceae</taxon>
        <taxon>Luteitalea</taxon>
    </lineage>
</organism>
<proteinExistence type="predicted"/>
<dbReference type="CDD" id="cd03398">
    <property type="entry name" value="PAP2_haloperoxidase"/>
    <property type="match status" value="1"/>
</dbReference>
<feature type="transmembrane region" description="Helical" evidence="1">
    <location>
        <begin position="12"/>
        <end position="33"/>
    </location>
</feature>
<evidence type="ECO:0000313" key="3">
    <source>
        <dbReference type="Proteomes" id="UP000076079"/>
    </source>
</evidence>
<evidence type="ECO:0000256" key="1">
    <source>
        <dbReference type="SAM" id="Phobius"/>
    </source>
</evidence>
<dbReference type="EMBL" id="CP015136">
    <property type="protein sequence ID" value="AMY09257.1"/>
    <property type="molecule type" value="Genomic_DNA"/>
</dbReference>
<dbReference type="InterPro" id="IPR036938">
    <property type="entry name" value="PAP2/HPO_sf"/>
</dbReference>
<dbReference type="PANTHER" id="PTHR34599">
    <property type="entry name" value="PEROXIDASE-RELATED"/>
    <property type="match status" value="1"/>
</dbReference>
<keyword evidence="1" id="KW-0812">Transmembrane</keyword>
<keyword evidence="3" id="KW-1185">Reference proteome</keyword>
<dbReference type="Proteomes" id="UP000076079">
    <property type="component" value="Chromosome"/>
</dbReference>
<name>A0A143PL30_LUTPR</name>
<dbReference type="InterPro" id="IPR052559">
    <property type="entry name" value="V-haloperoxidase"/>
</dbReference>
<sequence length="463" mass="49364">MKIQPTRRSIRSGAPLGLLKSLIAVVASVWYVAAAGERVFAAGGSDAVTLWNENAGVAATEACLAPLANPLHESRIYAMMHIAIHDALNAIDRRSRPYAFDVHAEAGASPDAAVAAAARGVLVPLIAQLPLELHTQACIDAGVASVEAAYTTALAAIPAGEAKAQGIVVGRSAAAAILDVRAQDGAVGPFLNFACPQDTDPGEYQCTPGTPFIVFEGWADVTPFVLHHSSQFRPAPPYAVDRQKYTADFTEVKSLGGDAVNTPSARTADETEIALFWWESSPLKWNRIARTVSADRGLTLWENARLFGLLNMTLADGYVAMVDSKNHYNYWRPVTAIQAGDTDGNPDTVGDPTWTPLRGTPPNQDYASGHAIEGGAGAEVLKQFFGTDAISFRDCSATLPAGSTCSDATPVFRSYASFSQAAVENAYSRILIGFHFRKSVEEGSEYGRQIGKRAANLYLRPVH</sequence>
<dbReference type="RefSeq" id="WP_157899073.1">
    <property type="nucleotide sequence ID" value="NZ_CP015136.1"/>
</dbReference>
<dbReference type="AlphaFoldDB" id="A0A143PL30"/>
<dbReference type="SUPFAM" id="SSF48317">
    <property type="entry name" value="Acid phosphatase/Vanadium-dependent haloperoxidase"/>
    <property type="match status" value="1"/>
</dbReference>
<accession>A0A143PL30</accession>
<protein>
    <submittedName>
        <fullName evidence="2">PAP2 superfamily protein</fullName>
    </submittedName>
</protein>
<dbReference type="Gene3D" id="1.10.606.20">
    <property type="match status" value="1"/>
</dbReference>